<reference evidence="13 14" key="2">
    <citation type="submission" date="2018-11" db="EMBL/GenBank/DDBJ databases">
        <authorList>
            <consortium name="Pathogen Informatics"/>
        </authorList>
    </citation>
    <scope>NUCLEOTIDE SEQUENCE [LARGE SCALE GENOMIC DNA]</scope>
</reference>
<dbReference type="GO" id="GO:0005886">
    <property type="term" value="C:plasma membrane"/>
    <property type="evidence" value="ECO:0007669"/>
    <property type="project" value="UniProtKB-SubCell"/>
</dbReference>
<dbReference type="PROSITE" id="PS50283">
    <property type="entry name" value="NA_SOLUT_SYMP_3"/>
    <property type="match status" value="1"/>
</dbReference>
<keyword evidence="6 12" id="KW-1133">Transmembrane helix</keyword>
<keyword evidence="10" id="KW-0739">Sodium transport</keyword>
<sequence>MSATLSTLSSGMNSMAAATYEDFLKHRIDHKISDAQATAINKGFVLFYGLLSTGLAFAAEPLGGVLRMCISVMGALSGPFVGIFVLAMFWPRAGFLSTIISFTISNILMIIVCMMNYAEDPYKHFFLPTNSTYIFADLKRAIYNLISNFDLNNSIITTAESVISKKN</sequence>
<feature type="transmembrane region" description="Helical" evidence="12">
    <location>
        <begin position="95"/>
        <end position="118"/>
    </location>
</feature>
<dbReference type="Proteomes" id="UP000267096">
    <property type="component" value="Unassembled WGS sequence"/>
</dbReference>
<dbReference type="EMBL" id="UYRR01008517">
    <property type="protein sequence ID" value="VDK24351.1"/>
    <property type="molecule type" value="Genomic_DNA"/>
</dbReference>
<feature type="transmembrane region" description="Helical" evidence="12">
    <location>
        <begin position="40"/>
        <end position="58"/>
    </location>
</feature>
<keyword evidence="7" id="KW-0915">Sodium</keyword>
<evidence type="ECO:0000256" key="8">
    <source>
        <dbReference type="ARBA" id="ARBA00023065"/>
    </source>
</evidence>
<dbReference type="GO" id="GO:0006814">
    <property type="term" value="P:sodium ion transport"/>
    <property type="evidence" value="ECO:0007669"/>
    <property type="project" value="UniProtKB-KW"/>
</dbReference>
<evidence type="ECO:0000256" key="9">
    <source>
        <dbReference type="ARBA" id="ARBA00023136"/>
    </source>
</evidence>
<dbReference type="WBParaSite" id="ASIM_0000491601-mRNA-1">
    <property type="protein sequence ID" value="ASIM_0000491601-mRNA-1"/>
    <property type="gene ID" value="ASIM_0000491601"/>
</dbReference>
<accession>A0A0M3JBE2</accession>
<evidence type="ECO:0000256" key="2">
    <source>
        <dbReference type="ARBA" id="ARBA00006434"/>
    </source>
</evidence>
<keyword evidence="5 12" id="KW-0812">Transmembrane</keyword>
<dbReference type="Pfam" id="PF00474">
    <property type="entry name" value="SSF"/>
    <property type="match status" value="1"/>
</dbReference>
<name>A0A0M3JBE2_ANISI</name>
<evidence type="ECO:0000256" key="12">
    <source>
        <dbReference type="SAM" id="Phobius"/>
    </source>
</evidence>
<evidence type="ECO:0000256" key="3">
    <source>
        <dbReference type="ARBA" id="ARBA00022448"/>
    </source>
</evidence>
<dbReference type="OrthoDB" id="6132759at2759"/>
<dbReference type="InterPro" id="IPR038377">
    <property type="entry name" value="Na/Glc_symporter_sf"/>
</dbReference>
<keyword evidence="9 12" id="KW-0472">Membrane</keyword>
<dbReference type="Gene3D" id="1.20.1730.10">
    <property type="entry name" value="Sodium/glucose cotransporter"/>
    <property type="match status" value="1"/>
</dbReference>
<evidence type="ECO:0000256" key="4">
    <source>
        <dbReference type="ARBA" id="ARBA00022475"/>
    </source>
</evidence>
<proteinExistence type="inferred from homology"/>
<evidence type="ECO:0000256" key="10">
    <source>
        <dbReference type="ARBA" id="ARBA00023201"/>
    </source>
</evidence>
<evidence type="ECO:0000313" key="13">
    <source>
        <dbReference type="EMBL" id="VDK24351.1"/>
    </source>
</evidence>
<evidence type="ECO:0000256" key="1">
    <source>
        <dbReference type="ARBA" id="ARBA00004651"/>
    </source>
</evidence>
<evidence type="ECO:0000313" key="14">
    <source>
        <dbReference type="Proteomes" id="UP000267096"/>
    </source>
</evidence>
<keyword evidence="8" id="KW-0406">Ion transport</keyword>
<dbReference type="InterPro" id="IPR001734">
    <property type="entry name" value="Na/solute_symporter"/>
</dbReference>
<dbReference type="InterPro" id="IPR051163">
    <property type="entry name" value="Sodium:Solute_Symporter_SSF"/>
</dbReference>
<dbReference type="PANTHER" id="PTHR42985:SF40">
    <property type="entry name" value="LD47995P-RELATED"/>
    <property type="match status" value="1"/>
</dbReference>
<evidence type="ECO:0000256" key="11">
    <source>
        <dbReference type="RuleBase" id="RU362091"/>
    </source>
</evidence>
<evidence type="ECO:0000313" key="15">
    <source>
        <dbReference type="WBParaSite" id="ASIM_0000491601-mRNA-1"/>
    </source>
</evidence>
<feature type="transmembrane region" description="Helical" evidence="12">
    <location>
        <begin position="65"/>
        <end position="89"/>
    </location>
</feature>
<dbReference type="AlphaFoldDB" id="A0A0M3JBE2"/>
<dbReference type="GO" id="GO:0015293">
    <property type="term" value="F:symporter activity"/>
    <property type="evidence" value="ECO:0007669"/>
    <property type="project" value="TreeGrafter"/>
</dbReference>
<protein>
    <submittedName>
        <fullName evidence="15">Sodium-coupled monocarboxylate transporter 2</fullName>
    </submittedName>
</protein>
<keyword evidence="3" id="KW-0813">Transport</keyword>
<evidence type="ECO:0000256" key="5">
    <source>
        <dbReference type="ARBA" id="ARBA00022692"/>
    </source>
</evidence>
<evidence type="ECO:0000256" key="6">
    <source>
        <dbReference type="ARBA" id="ARBA00022989"/>
    </source>
</evidence>
<reference evidence="15" key="1">
    <citation type="submission" date="2017-02" db="UniProtKB">
        <authorList>
            <consortium name="WormBaseParasite"/>
        </authorList>
    </citation>
    <scope>IDENTIFICATION</scope>
</reference>
<comment type="subcellular location">
    <subcellularLocation>
        <location evidence="1">Cell membrane</location>
        <topology evidence="1">Multi-pass membrane protein</topology>
    </subcellularLocation>
</comment>
<evidence type="ECO:0000256" key="7">
    <source>
        <dbReference type="ARBA" id="ARBA00023053"/>
    </source>
</evidence>
<dbReference type="PANTHER" id="PTHR42985">
    <property type="entry name" value="SODIUM-COUPLED MONOCARBOXYLATE TRANSPORTER"/>
    <property type="match status" value="1"/>
</dbReference>
<comment type="similarity">
    <text evidence="2 11">Belongs to the sodium:solute symporter (SSF) (TC 2.A.21) family.</text>
</comment>
<organism evidence="15">
    <name type="scientific">Anisakis simplex</name>
    <name type="common">Herring worm</name>
    <dbReference type="NCBI Taxonomy" id="6269"/>
    <lineage>
        <taxon>Eukaryota</taxon>
        <taxon>Metazoa</taxon>
        <taxon>Ecdysozoa</taxon>
        <taxon>Nematoda</taxon>
        <taxon>Chromadorea</taxon>
        <taxon>Rhabditida</taxon>
        <taxon>Spirurina</taxon>
        <taxon>Ascaridomorpha</taxon>
        <taxon>Ascaridoidea</taxon>
        <taxon>Anisakidae</taxon>
        <taxon>Anisakis</taxon>
        <taxon>Anisakis simplex complex</taxon>
    </lineage>
</organism>
<keyword evidence="14" id="KW-1185">Reference proteome</keyword>
<keyword evidence="4" id="KW-1003">Cell membrane</keyword>
<gene>
    <name evidence="13" type="ORF">ASIM_LOCUS4723</name>
</gene>